<keyword evidence="5" id="KW-1185">Reference proteome</keyword>
<sequence length="387" mass="42341">MVTARIAIVGGGLAGLYAAFVLERQGIEDYVLLEARRTYGGRIESVSSNGTLVSGPGSSQNGLDRFDLGPTWFWPAHQPQLDRLIRELGLERFEQYETGHMVVERSPNQPPVQMRGYATSPQSMRLIGGMGALVETLYRNLTSTRLKNDQQVRHIRRTGHGVELDAEDSHGQLTSYSVEHVLLAIPPRLAVATIDFQPALPDKLVREWRDAATWMAPHAKYLAIYDTPFWRERQLSGEARSAYGPLVEIHDASMPGASAGLFGFIGVPALARRKISPIVLRAHCRAQLERMFGPQAAEPRAEVIKDWAADALTATEADLDGTNRQHGAAPAASPASGDWRGRVVGIASEWSPNFSGYLAGAIEAADFGVQTLVEGLRNEELKPSIVE</sequence>
<dbReference type="InterPro" id="IPR036188">
    <property type="entry name" value="FAD/NAD-bd_sf"/>
</dbReference>
<dbReference type="OrthoDB" id="3972913at2"/>
<accession>A0A4V5PNS7</accession>
<dbReference type="InterPro" id="IPR050703">
    <property type="entry name" value="Flavin_MAO"/>
</dbReference>
<gene>
    <name evidence="4" type="ORF">FAZ69_00565</name>
</gene>
<name>A0A4V5PNS7_9BURK</name>
<evidence type="ECO:0000313" key="5">
    <source>
        <dbReference type="Proteomes" id="UP000305539"/>
    </source>
</evidence>
<dbReference type="EMBL" id="SWJE01000001">
    <property type="protein sequence ID" value="TKC92230.1"/>
    <property type="molecule type" value="Genomic_DNA"/>
</dbReference>
<dbReference type="SUPFAM" id="SSF51905">
    <property type="entry name" value="FAD/NAD(P)-binding domain"/>
    <property type="match status" value="1"/>
</dbReference>
<dbReference type="Proteomes" id="UP000305539">
    <property type="component" value="Unassembled WGS sequence"/>
</dbReference>
<dbReference type="Pfam" id="PF01593">
    <property type="entry name" value="Amino_oxidase"/>
    <property type="match status" value="1"/>
</dbReference>
<evidence type="ECO:0000256" key="1">
    <source>
        <dbReference type="ARBA" id="ARBA00005995"/>
    </source>
</evidence>
<organism evidence="4 5">
    <name type="scientific">Trinickia terrae</name>
    <dbReference type="NCBI Taxonomy" id="2571161"/>
    <lineage>
        <taxon>Bacteria</taxon>
        <taxon>Pseudomonadati</taxon>
        <taxon>Pseudomonadota</taxon>
        <taxon>Betaproteobacteria</taxon>
        <taxon>Burkholderiales</taxon>
        <taxon>Burkholderiaceae</taxon>
        <taxon>Trinickia</taxon>
    </lineage>
</organism>
<dbReference type="GO" id="GO:0016491">
    <property type="term" value="F:oxidoreductase activity"/>
    <property type="evidence" value="ECO:0007669"/>
    <property type="project" value="InterPro"/>
</dbReference>
<comment type="similarity">
    <text evidence="1">Belongs to the flavin monoamine oxidase family.</text>
</comment>
<dbReference type="PANTHER" id="PTHR43563">
    <property type="entry name" value="AMINE OXIDASE"/>
    <property type="match status" value="1"/>
</dbReference>
<comment type="caution">
    <text evidence="4">The sequence shown here is derived from an EMBL/GenBank/DDBJ whole genome shotgun (WGS) entry which is preliminary data.</text>
</comment>
<feature type="compositionally biased region" description="Low complexity" evidence="2">
    <location>
        <begin position="327"/>
        <end position="337"/>
    </location>
</feature>
<dbReference type="PANTHER" id="PTHR43563:SF1">
    <property type="entry name" value="AMINE OXIDASE [FLAVIN-CONTAINING] B"/>
    <property type="match status" value="1"/>
</dbReference>
<dbReference type="Gene3D" id="3.50.50.60">
    <property type="entry name" value="FAD/NAD(P)-binding domain"/>
    <property type="match status" value="2"/>
</dbReference>
<dbReference type="InterPro" id="IPR002937">
    <property type="entry name" value="Amino_oxidase"/>
</dbReference>
<evidence type="ECO:0000256" key="2">
    <source>
        <dbReference type="SAM" id="MobiDB-lite"/>
    </source>
</evidence>
<dbReference type="SUPFAM" id="SSF54373">
    <property type="entry name" value="FAD-linked reductases, C-terminal domain"/>
    <property type="match status" value="1"/>
</dbReference>
<dbReference type="AlphaFoldDB" id="A0A4V5PNS7"/>
<proteinExistence type="inferred from homology"/>
<evidence type="ECO:0000313" key="4">
    <source>
        <dbReference type="EMBL" id="TKC92230.1"/>
    </source>
</evidence>
<dbReference type="RefSeq" id="WP_136892011.1">
    <property type="nucleotide sequence ID" value="NZ_SWJE01000001.1"/>
</dbReference>
<reference evidence="4 5" key="1">
    <citation type="submission" date="2019-04" db="EMBL/GenBank/DDBJ databases">
        <title>Trinickia sp. 7GSK02, isolated from subtropical forest soil.</title>
        <authorList>
            <person name="Gao Z.-H."/>
            <person name="Qiu L.-H."/>
        </authorList>
    </citation>
    <scope>NUCLEOTIDE SEQUENCE [LARGE SCALE GENOMIC DNA]</scope>
    <source>
        <strain evidence="4 5">7GSK02</strain>
    </source>
</reference>
<dbReference type="Pfam" id="PF13450">
    <property type="entry name" value="NAD_binding_8"/>
    <property type="match status" value="1"/>
</dbReference>
<protein>
    <submittedName>
        <fullName evidence="4">Amine oxidase</fullName>
    </submittedName>
</protein>
<feature type="region of interest" description="Disordered" evidence="2">
    <location>
        <begin position="318"/>
        <end position="337"/>
    </location>
</feature>
<evidence type="ECO:0000259" key="3">
    <source>
        <dbReference type="Pfam" id="PF01593"/>
    </source>
</evidence>
<feature type="domain" description="Amine oxidase" evidence="3">
    <location>
        <begin position="122"/>
        <end position="365"/>
    </location>
</feature>